<feature type="compositionally biased region" description="Polar residues" evidence="1">
    <location>
        <begin position="131"/>
        <end position="140"/>
    </location>
</feature>
<feature type="region of interest" description="Disordered" evidence="1">
    <location>
        <begin position="115"/>
        <end position="157"/>
    </location>
</feature>
<organism evidence="2 3">
    <name type="scientific">Leptospira ainlahdjerensis</name>
    <dbReference type="NCBI Taxonomy" id="2810033"/>
    <lineage>
        <taxon>Bacteria</taxon>
        <taxon>Pseudomonadati</taxon>
        <taxon>Spirochaetota</taxon>
        <taxon>Spirochaetia</taxon>
        <taxon>Leptospirales</taxon>
        <taxon>Leptospiraceae</taxon>
        <taxon>Leptospira</taxon>
    </lineage>
</organism>
<evidence type="ECO:0000256" key="1">
    <source>
        <dbReference type="SAM" id="MobiDB-lite"/>
    </source>
</evidence>
<protein>
    <recommendedName>
        <fullName evidence="4">DNA-binding protein</fullName>
    </recommendedName>
</protein>
<accession>A0ABS2UF45</accession>
<comment type="caution">
    <text evidence="2">The sequence shown here is derived from an EMBL/GenBank/DDBJ whole genome shotgun (WGS) entry which is preliminary data.</text>
</comment>
<reference evidence="2 3" key="1">
    <citation type="submission" date="2021-02" db="EMBL/GenBank/DDBJ databases">
        <title>Leptospira ainlahdjerensis sp. nov., Leptospira ainazelensis sp. nov., Leptospira abararensis sp. nov. and Leptospira chreensis sp. nov., four new species isolated from water sources in Algeria.</title>
        <authorList>
            <person name="Amara Korba A."/>
            <person name="Kainiu M."/>
            <person name="Vincent A.T."/>
            <person name="Mariet J.-F."/>
            <person name="Veyrier F.J."/>
            <person name="Goarant C."/>
            <person name="Picardeau M."/>
        </authorList>
    </citation>
    <scope>NUCLEOTIDE SEQUENCE [LARGE SCALE GENOMIC DNA]</scope>
    <source>
        <strain evidence="2 3">201903070</strain>
    </source>
</reference>
<dbReference type="Proteomes" id="UP000724686">
    <property type="component" value="Unassembled WGS sequence"/>
</dbReference>
<keyword evidence="3" id="KW-1185">Reference proteome</keyword>
<name>A0ABS2UF45_9LEPT</name>
<gene>
    <name evidence="2" type="ORF">JWG45_17570</name>
</gene>
<evidence type="ECO:0000313" key="2">
    <source>
        <dbReference type="EMBL" id="MBM9578958.1"/>
    </source>
</evidence>
<sequence>MEMDENKKRKQGKFRPGVIDEMPYARSKLDLLSKIAQLDMNGRKNYGGCITKNKELGEYVRLAETTVSKYIRELRRDGHLVQTAFRGNYRILRISDELYDEITNEKEWNKELANQRKAQDNNARQGDKHSTNGNSSSVQGYGTAPYNNPPPSRTSLETSIPTFVPAIFDETGVEWERFLKYADEVLTKSSRETLHKLKVNSNGKTLSLFSEVSESLLNVITKYFVEKRKLPLIVQIQKIGDSKDQTENLTPEIKMPNVRSDIEHTQSEGKQEIVKNLVGKITKSEPEIQYEYFHNISFRDESIRGFLDYSSLKLNRPELEILRSVRIQYDFKKITFFDPIPEKLKNHIRTYFFYKTKSVIATIFMDNKIHFHSAA</sequence>
<evidence type="ECO:0008006" key="4">
    <source>
        <dbReference type="Google" id="ProtNLM"/>
    </source>
</evidence>
<dbReference type="EMBL" id="JAFFPU010000069">
    <property type="protein sequence ID" value="MBM9578958.1"/>
    <property type="molecule type" value="Genomic_DNA"/>
</dbReference>
<proteinExistence type="predicted"/>
<feature type="compositionally biased region" description="Basic and acidic residues" evidence="1">
    <location>
        <begin position="115"/>
        <end position="130"/>
    </location>
</feature>
<evidence type="ECO:0000313" key="3">
    <source>
        <dbReference type="Proteomes" id="UP000724686"/>
    </source>
</evidence>